<dbReference type="Gene3D" id="3.40.50.300">
    <property type="entry name" value="P-loop containing nucleotide triphosphate hydrolases"/>
    <property type="match status" value="1"/>
</dbReference>
<evidence type="ECO:0000313" key="3">
    <source>
        <dbReference type="EMBL" id="NNF06308.1"/>
    </source>
</evidence>
<accession>A0A7Y2H244</accession>
<reference evidence="3 4" key="1">
    <citation type="submission" date="2020-03" db="EMBL/GenBank/DDBJ databases">
        <title>Metabolic flexibility allows generalist bacteria to become dominant in a frequently disturbed ecosystem.</title>
        <authorList>
            <person name="Chen Y.-J."/>
            <person name="Leung P.M."/>
            <person name="Bay S.K."/>
            <person name="Hugenholtz P."/>
            <person name="Kessler A.J."/>
            <person name="Shelley G."/>
            <person name="Waite D.W."/>
            <person name="Cook P.L."/>
            <person name="Greening C."/>
        </authorList>
    </citation>
    <scope>NUCLEOTIDE SEQUENCE [LARGE SCALE GENOMIC DNA]</scope>
    <source>
        <strain evidence="3">SS_bin_28</strain>
    </source>
</reference>
<name>A0A7Y2H244_UNCEI</name>
<dbReference type="AlphaFoldDB" id="A0A7Y2H244"/>
<dbReference type="InterPro" id="IPR001482">
    <property type="entry name" value="T2SS/T4SS_dom"/>
</dbReference>
<dbReference type="PANTHER" id="PTHR30486:SF12">
    <property type="entry name" value="TYPE IV PILUS ATPASE PILU"/>
    <property type="match status" value="1"/>
</dbReference>
<dbReference type="Pfam" id="PF00437">
    <property type="entry name" value="T2SSE"/>
    <property type="match status" value="1"/>
</dbReference>
<evidence type="ECO:0000259" key="2">
    <source>
        <dbReference type="PROSITE" id="PS00662"/>
    </source>
</evidence>
<dbReference type="EMBL" id="JABDJR010000227">
    <property type="protein sequence ID" value="NNF06308.1"/>
    <property type="molecule type" value="Genomic_DNA"/>
</dbReference>
<dbReference type="NCBIfam" id="TIGR01420">
    <property type="entry name" value="pilT_fam"/>
    <property type="match status" value="1"/>
</dbReference>
<dbReference type="InterPro" id="IPR027417">
    <property type="entry name" value="P-loop_NTPase"/>
</dbReference>
<dbReference type="InterPro" id="IPR003593">
    <property type="entry name" value="AAA+_ATPase"/>
</dbReference>
<gene>
    <name evidence="3" type="ORF">HKN21_06080</name>
</gene>
<dbReference type="PROSITE" id="PS00662">
    <property type="entry name" value="T2SP_E"/>
    <property type="match status" value="1"/>
</dbReference>
<feature type="domain" description="Bacterial type II secretion system protein E" evidence="2">
    <location>
        <begin position="194"/>
        <end position="208"/>
    </location>
</feature>
<dbReference type="InterPro" id="IPR006321">
    <property type="entry name" value="PilT/PilU"/>
</dbReference>
<dbReference type="InterPro" id="IPR050921">
    <property type="entry name" value="T4SS_GSP_E_ATPase"/>
</dbReference>
<dbReference type="GO" id="GO:0005524">
    <property type="term" value="F:ATP binding"/>
    <property type="evidence" value="ECO:0007669"/>
    <property type="project" value="InterPro"/>
</dbReference>
<dbReference type="CDD" id="cd01131">
    <property type="entry name" value="PilT"/>
    <property type="match status" value="1"/>
</dbReference>
<evidence type="ECO:0000256" key="1">
    <source>
        <dbReference type="ARBA" id="ARBA00006611"/>
    </source>
</evidence>
<comment type="caution">
    <text evidence="3">The sequence shown here is derived from an EMBL/GenBank/DDBJ whole genome shotgun (WGS) entry which is preliminary data.</text>
</comment>
<comment type="similarity">
    <text evidence="1">Belongs to the GSP E family.</text>
</comment>
<sequence length="372" mass="41253">MNIKPILEDMIQAGASDLHIKAGTAPTIRVDGSLVSRDSQGIPTSAEIDELVAQILTPKQQQEFADKNDIDFAFSIPGLCRFRANFYRQRGTVAMAFRTVPFGVPTLEDLGLPDVLKELGEKPRGLVLVTGTVGSGKSTTLASIIDYLNRNVPRNIITIEDPVEFLHRDDKCMISQREVGMDTSTYAGGLKYILRQDPDVILIGEIRDPETMRVAVMAADTGHLVLSTLHTPDAPQTINRIISFFPLQEHEEVRYLLASNLAAVVSLRLVPKADGKGRVPAAEVMLNTETIKEYIRDSSRTPFIHKAIAEGVSQYGMQTFDQDLLRLYREDLISFEEAMKTCTNPTEFELRVKGIHSASDTSWDSFDAKRSA</sequence>
<protein>
    <submittedName>
        <fullName evidence="3">PilT/PilU family type 4a pilus ATPase</fullName>
    </submittedName>
</protein>
<organism evidence="3 4">
    <name type="scientific">Eiseniibacteriota bacterium</name>
    <dbReference type="NCBI Taxonomy" id="2212470"/>
    <lineage>
        <taxon>Bacteria</taxon>
        <taxon>Candidatus Eiseniibacteriota</taxon>
    </lineage>
</organism>
<dbReference type="GO" id="GO:0016887">
    <property type="term" value="F:ATP hydrolysis activity"/>
    <property type="evidence" value="ECO:0007669"/>
    <property type="project" value="InterPro"/>
</dbReference>
<dbReference type="SUPFAM" id="SSF52540">
    <property type="entry name" value="P-loop containing nucleoside triphosphate hydrolases"/>
    <property type="match status" value="1"/>
</dbReference>
<dbReference type="Gene3D" id="3.30.450.90">
    <property type="match status" value="1"/>
</dbReference>
<dbReference type="PANTHER" id="PTHR30486">
    <property type="entry name" value="TWITCHING MOTILITY PROTEIN PILT"/>
    <property type="match status" value="1"/>
</dbReference>
<proteinExistence type="inferred from homology"/>
<evidence type="ECO:0000313" key="4">
    <source>
        <dbReference type="Proteomes" id="UP000547674"/>
    </source>
</evidence>
<dbReference type="SMART" id="SM00382">
    <property type="entry name" value="AAA"/>
    <property type="match status" value="1"/>
</dbReference>
<dbReference type="Proteomes" id="UP000547674">
    <property type="component" value="Unassembled WGS sequence"/>
</dbReference>